<sequence>MPFESYKLQAHARLSRSLLDARACEMPSDFCSNRNWGQDALACQAPQRTPSIQRECPTAREKAVLHHGNPKAALHRARETGKTVEQNRHFTNRIHKAASHIPQTAVPKMGCAIHCSSTD</sequence>
<organism evidence="2 3">
    <name type="scientific">Pleurodeles waltl</name>
    <name type="common">Iberian ribbed newt</name>
    <dbReference type="NCBI Taxonomy" id="8319"/>
    <lineage>
        <taxon>Eukaryota</taxon>
        <taxon>Metazoa</taxon>
        <taxon>Chordata</taxon>
        <taxon>Craniata</taxon>
        <taxon>Vertebrata</taxon>
        <taxon>Euteleostomi</taxon>
        <taxon>Amphibia</taxon>
        <taxon>Batrachia</taxon>
        <taxon>Caudata</taxon>
        <taxon>Salamandroidea</taxon>
        <taxon>Salamandridae</taxon>
        <taxon>Pleurodelinae</taxon>
        <taxon>Pleurodeles</taxon>
    </lineage>
</organism>
<accession>A0AAV7U9I1</accession>
<dbReference type="AlphaFoldDB" id="A0AAV7U9I1"/>
<gene>
    <name evidence="2" type="ORF">NDU88_001990</name>
</gene>
<name>A0AAV7U9I1_PLEWA</name>
<dbReference type="EMBL" id="JANPWB010000005">
    <property type="protein sequence ID" value="KAJ1185196.1"/>
    <property type="molecule type" value="Genomic_DNA"/>
</dbReference>
<evidence type="ECO:0000313" key="3">
    <source>
        <dbReference type="Proteomes" id="UP001066276"/>
    </source>
</evidence>
<reference evidence="2" key="1">
    <citation type="journal article" date="2022" name="bioRxiv">
        <title>Sequencing and chromosome-scale assembly of the giantPleurodeles waltlgenome.</title>
        <authorList>
            <person name="Brown T."/>
            <person name="Elewa A."/>
            <person name="Iarovenko S."/>
            <person name="Subramanian E."/>
            <person name="Araus A.J."/>
            <person name="Petzold A."/>
            <person name="Susuki M."/>
            <person name="Suzuki K.-i.T."/>
            <person name="Hayashi T."/>
            <person name="Toyoda A."/>
            <person name="Oliveira C."/>
            <person name="Osipova E."/>
            <person name="Leigh N.D."/>
            <person name="Simon A."/>
            <person name="Yun M.H."/>
        </authorList>
    </citation>
    <scope>NUCLEOTIDE SEQUENCE</scope>
    <source>
        <strain evidence="2">20211129_DDA</strain>
        <tissue evidence="2">Liver</tissue>
    </source>
</reference>
<feature type="region of interest" description="Disordered" evidence="1">
    <location>
        <begin position="64"/>
        <end position="84"/>
    </location>
</feature>
<dbReference type="Proteomes" id="UP001066276">
    <property type="component" value="Chromosome 3_1"/>
</dbReference>
<keyword evidence="3" id="KW-1185">Reference proteome</keyword>
<comment type="caution">
    <text evidence="2">The sequence shown here is derived from an EMBL/GenBank/DDBJ whole genome shotgun (WGS) entry which is preliminary data.</text>
</comment>
<evidence type="ECO:0000313" key="2">
    <source>
        <dbReference type="EMBL" id="KAJ1185196.1"/>
    </source>
</evidence>
<proteinExistence type="predicted"/>
<protein>
    <submittedName>
        <fullName evidence="2">Uncharacterized protein</fullName>
    </submittedName>
</protein>
<evidence type="ECO:0000256" key="1">
    <source>
        <dbReference type="SAM" id="MobiDB-lite"/>
    </source>
</evidence>